<dbReference type="GO" id="GO:0004674">
    <property type="term" value="F:protein serine/threonine kinase activity"/>
    <property type="evidence" value="ECO:0007669"/>
    <property type="project" value="UniProtKB-EC"/>
</dbReference>
<evidence type="ECO:0000256" key="1">
    <source>
        <dbReference type="ARBA" id="ARBA00022679"/>
    </source>
</evidence>
<keyword evidence="2" id="KW-0547">Nucleotide-binding</keyword>
<keyword evidence="8" id="KW-1185">Reference proteome</keyword>
<accession>A0ABT6FLQ1</accession>
<dbReference type="PANTHER" id="PTHR43289:SF6">
    <property type="entry name" value="SERINE_THREONINE-PROTEIN KINASE NEKL-3"/>
    <property type="match status" value="1"/>
</dbReference>
<evidence type="ECO:0000256" key="4">
    <source>
        <dbReference type="ARBA" id="ARBA00022840"/>
    </source>
</evidence>
<protein>
    <submittedName>
        <fullName evidence="7">Serine/threonine-protein kinase</fullName>
        <ecNumber evidence="7">2.7.11.1</ecNumber>
    </submittedName>
</protein>
<dbReference type="InterPro" id="IPR000719">
    <property type="entry name" value="Prot_kinase_dom"/>
</dbReference>
<dbReference type="CDD" id="cd14014">
    <property type="entry name" value="STKc_PknB_like"/>
    <property type="match status" value="1"/>
</dbReference>
<dbReference type="SMART" id="SM00220">
    <property type="entry name" value="S_TKc"/>
    <property type="match status" value="1"/>
</dbReference>
<gene>
    <name evidence="7" type="ORF">PZE19_31365</name>
</gene>
<evidence type="ECO:0000256" key="2">
    <source>
        <dbReference type="ARBA" id="ARBA00022741"/>
    </source>
</evidence>
<dbReference type="EMBL" id="JARRAG010000004">
    <property type="protein sequence ID" value="MDG3008290.1"/>
    <property type="molecule type" value="Genomic_DNA"/>
</dbReference>
<dbReference type="PROSITE" id="PS50011">
    <property type="entry name" value="PROTEIN_KINASE_DOM"/>
    <property type="match status" value="1"/>
</dbReference>
<name>A0ABT6FLQ1_9BACT</name>
<dbReference type="Pfam" id="PF00069">
    <property type="entry name" value="Pkinase"/>
    <property type="match status" value="1"/>
</dbReference>
<evidence type="ECO:0000259" key="6">
    <source>
        <dbReference type="PROSITE" id="PS50011"/>
    </source>
</evidence>
<proteinExistence type="predicted"/>
<keyword evidence="4" id="KW-0067">ATP-binding</keyword>
<feature type="domain" description="Protein kinase" evidence="6">
    <location>
        <begin position="161"/>
        <end position="460"/>
    </location>
</feature>
<evidence type="ECO:0000313" key="7">
    <source>
        <dbReference type="EMBL" id="MDG3008290.1"/>
    </source>
</evidence>
<organism evidence="7 8">
    <name type="scientific">Paludisphaera mucosa</name>
    <dbReference type="NCBI Taxonomy" id="3030827"/>
    <lineage>
        <taxon>Bacteria</taxon>
        <taxon>Pseudomonadati</taxon>
        <taxon>Planctomycetota</taxon>
        <taxon>Planctomycetia</taxon>
        <taxon>Isosphaerales</taxon>
        <taxon>Isosphaeraceae</taxon>
        <taxon>Paludisphaera</taxon>
    </lineage>
</organism>
<dbReference type="PANTHER" id="PTHR43289">
    <property type="entry name" value="MITOGEN-ACTIVATED PROTEIN KINASE KINASE KINASE 20-RELATED"/>
    <property type="match status" value="1"/>
</dbReference>
<dbReference type="Proteomes" id="UP001216907">
    <property type="component" value="Unassembled WGS sequence"/>
</dbReference>
<dbReference type="Gene3D" id="3.30.200.20">
    <property type="entry name" value="Phosphorylase Kinase, domain 1"/>
    <property type="match status" value="1"/>
</dbReference>
<feature type="region of interest" description="Disordered" evidence="5">
    <location>
        <begin position="322"/>
        <end position="346"/>
    </location>
</feature>
<dbReference type="Pfam" id="PF13374">
    <property type="entry name" value="TPR_10"/>
    <property type="match status" value="1"/>
</dbReference>
<dbReference type="SUPFAM" id="SSF48452">
    <property type="entry name" value="TPR-like"/>
    <property type="match status" value="1"/>
</dbReference>
<dbReference type="InterPro" id="IPR011990">
    <property type="entry name" value="TPR-like_helical_dom_sf"/>
</dbReference>
<keyword evidence="3 7" id="KW-0418">Kinase</keyword>
<keyword evidence="1 7" id="KW-0808">Transferase</keyword>
<dbReference type="Gene3D" id="1.25.40.10">
    <property type="entry name" value="Tetratricopeptide repeat domain"/>
    <property type="match status" value="1"/>
</dbReference>
<dbReference type="EC" id="2.7.11.1" evidence="7"/>
<reference evidence="7 8" key="1">
    <citation type="submission" date="2023-03" db="EMBL/GenBank/DDBJ databases">
        <title>Paludisphaera mucosa sp. nov. a novel planctomycete from northern fen.</title>
        <authorList>
            <person name="Ivanova A."/>
        </authorList>
    </citation>
    <scope>NUCLEOTIDE SEQUENCE [LARGE SCALE GENOMIC DNA]</scope>
    <source>
        <strain evidence="7 8">Pla2</strain>
    </source>
</reference>
<evidence type="ECO:0000313" key="8">
    <source>
        <dbReference type="Proteomes" id="UP001216907"/>
    </source>
</evidence>
<evidence type="ECO:0000256" key="3">
    <source>
        <dbReference type="ARBA" id="ARBA00022777"/>
    </source>
</evidence>
<dbReference type="Gene3D" id="1.10.510.10">
    <property type="entry name" value="Transferase(Phosphotransferase) domain 1"/>
    <property type="match status" value="1"/>
</dbReference>
<dbReference type="InterPro" id="IPR011009">
    <property type="entry name" value="Kinase-like_dom_sf"/>
</dbReference>
<sequence length="948" mass="103600">MFAHPDRAPMNPAFDVRRVVAAACAKYEESWRDAGGAKIESFLEGLGEAERPAVLRELIALEVELRAGRGERPELTEYIQRFRDDAEAVQSAMDDVDLGGELPSRPPRRREGETHLWSEVSLETGVDGPGWATTIELPHDLALELPGGPPSASRPPGGVRYELVEKHAQGGMGEVWRARDHDLGREVALKKLQPGKAADPSMRARFLREARITGQLQHPGIVPVFDLSRDQGGGRAYYTMRLIEGRTMAESAQAYHQGRRDGSAGRVELRNLLGAFASVCQVVAYAHSRGVIHRDLKGQNVALGDYGEVIVLDWGMAKVVGATESEPGPESRGRTAATPPIEADSHEECWDETAAGSIVGTLAYIPPEQALGRLDQVDERSDVYGLGAILYEILTGEPPFRGTKDELLRKAVHEAPARPRPRNGEVSAALEAICLKCLEKSPGDRYPTADALAKDVQSHLAGEPVSAYREPPAVRVIRWVSRHRTLSTALGATLLVTTLCLAVATGLLEAAGQREASARSKAERNLDVALRAVDRFFTKVGEDPRLKALGLEKLRQDLLAEARAFHEQLSREGGESRRVVVARGRSDLRLAKITGELGEPREARSLALRALARFSSLVEHDPGDVESREGAAWALDELGAYCAADRQVDEARAFLGRAVAAWERLVDDHPASRDYRLRLATSLNRLGRLLTLILREPSDARVLLERSVMQCAWLDQAGLAAADSLNEQAEADLLLGCLLSEEDFASARPMLDGALSLRERLVSENPHDLGLKSSLVDGCVLVATAYSNARVPGLISSLFVQVREDGQKMAREHPDVPNFTDQCCLIECLYAMHLVRAGEHERAADVLEKAVARSPRFGLGLLYAACGFSTASEVASRPPGPPAAETRRRVERYQERAIALLRDAAGTGLFRQPHQFLGLKSEDLDLAPLRGRPDFQRLVRELEGPAPR</sequence>
<dbReference type="SUPFAM" id="SSF56112">
    <property type="entry name" value="Protein kinase-like (PK-like)"/>
    <property type="match status" value="1"/>
</dbReference>
<comment type="caution">
    <text evidence="7">The sequence shown here is derived from an EMBL/GenBank/DDBJ whole genome shotgun (WGS) entry which is preliminary data.</text>
</comment>
<evidence type="ECO:0000256" key="5">
    <source>
        <dbReference type="SAM" id="MobiDB-lite"/>
    </source>
</evidence>
<dbReference type="RefSeq" id="WP_277864615.1">
    <property type="nucleotide sequence ID" value="NZ_JARRAG010000004.1"/>
</dbReference>